<feature type="compositionally biased region" description="Polar residues" evidence="1">
    <location>
        <begin position="154"/>
        <end position="164"/>
    </location>
</feature>
<feature type="region of interest" description="Disordered" evidence="1">
    <location>
        <begin position="136"/>
        <end position="164"/>
    </location>
</feature>
<keyword evidence="3" id="KW-1185">Reference proteome</keyword>
<evidence type="ECO:0000313" key="2">
    <source>
        <dbReference type="EMBL" id="KAK4884238.1"/>
    </source>
</evidence>
<dbReference type="AlphaFoldDB" id="A0AAN7QM26"/>
<evidence type="ECO:0000313" key="3">
    <source>
        <dbReference type="Proteomes" id="UP001353858"/>
    </source>
</evidence>
<name>A0AAN7QM26_9COLE</name>
<reference evidence="3" key="1">
    <citation type="submission" date="2023-01" db="EMBL/GenBank/DDBJ databases">
        <title>Key to firefly adult light organ development and bioluminescence: homeobox transcription factors regulate luciferase expression and transportation to peroxisome.</title>
        <authorList>
            <person name="Fu X."/>
        </authorList>
    </citation>
    <scope>NUCLEOTIDE SEQUENCE [LARGE SCALE GENOMIC DNA]</scope>
</reference>
<dbReference type="InterPro" id="IPR001589">
    <property type="entry name" value="Actinin_actin-bd_CS"/>
</dbReference>
<dbReference type="EMBL" id="JARPUR010000001">
    <property type="protein sequence ID" value="KAK4884238.1"/>
    <property type="molecule type" value="Genomic_DNA"/>
</dbReference>
<comment type="caution">
    <text evidence="2">The sequence shown here is derived from an EMBL/GenBank/DDBJ whole genome shotgun (WGS) entry which is preliminary data.</text>
</comment>
<evidence type="ECO:0000256" key="1">
    <source>
        <dbReference type="SAM" id="MobiDB-lite"/>
    </source>
</evidence>
<feature type="region of interest" description="Disordered" evidence="1">
    <location>
        <begin position="398"/>
        <end position="434"/>
    </location>
</feature>
<protein>
    <submittedName>
        <fullName evidence="2">Uncharacterized protein</fullName>
    </submittedName>
</protein>
<dbReference type="Proteomes" id="UP001353858">
    <property type="component" value="Unassembled WGS sequence"/>
</dbReference>
<accession>A0AAN7QM26</accession>
<gene>
    <name evidence="2" type="ORF">RN001_000509</name>
</gene>
<proteinExistence type="predicted"/>
<feature type="compositionally biased region" description="Low complexity" evidence="1">
    <location>
        <begin position="423"/>
        <end position="434"/>
    </location>
</feature>
<feature type="compositionally biased region" description="Basic and acidic residues" evidence="1">
    <location>
        <begin position="141"/>
        <end position="153"/>
    </location>
</feature>
<sequence length="612" mass="70213">MYKNVTIRKSNRLPLVDKSNLKVKKCLKKTNVPCKTNSIIKSKEVLPYQVPSQRKEKDLKSFYNVFVRVSPCKELENRLVNEKHDSKNMKMNLRKRKVQDYINICRDSSDADNEETHKKHVPIYLKKIKSKEPTKITDPFKFTDDSSKNKANDNTDSDSSTFEKSMQEILKEITRKERKPKTLRKKTIKKNFKTVNQPLSQTNVIKNNLMTNINDGDVSSKQTDVISTPNQALSKFDIVKDKAVDANDGINVKSSTSTSTNKNVDVSLVLESPKRINVISNVLIQASQNIPSPTHSCSDSYEDINYFEYDNAVSSTPWRGDDLNLRRNPHWLALKSTCLPFYNQEMILQPDLLEKSVANTTILKENSYVQTDISDYMTGKLDNSFKVNNTSSLFDEHNLSPLKRTERRRNSNKVDESNLLDENSSSPIKNKSRSSTIKRNILGSLTMSQVPNSVQKVHSYYNFSFIDDENKENVPRQFKNKKKHSAGLPMRVSITDVQKIQKEAAEKLSENIVVNESLNDSLPIVETSDCGVQIGLFEDLESETIVKRTYESKKRRRARFASVEVNEAFEEKKKKKKTGRSKAEEKAFNDWANSFNAMCKEVEQHHLEIEPI</sequence>
<organism evidence="2 3">
    <name type="scientific">Aquatica leii</name>
    <dbReference type="NCBI Taxonomy" id="1421715"/>
    <lineage>
        <taxon>Eukaryota</taxon>
        <taxon>Metazoa</taxon>
        <taxon>Ecdysozoa</taxon>
        <taxon>Arthropoda</taxon>
        <taxon>Hexapoda</taxon>
        <taxon>Insecta</taxon>
        <taxon>Pterygota</taxon>
        <taxon>Neoptera</taxon>
        <taxon>Endopterygota</taxon>
        <taxon>Coleoptera</taxon>
        <taxon>Polyphaga</taxon>
        <taxon>Elateriformia</taxon>
        <taxon>Elateroidea</taxon>
        <taxon>Lampyridae</taxon>
        <taxon>Luciolinae</taxon>
        <taxon>Aquatica</taxon>
    </lineage>
</organism>
<dbReference type="PROSITE" id="PS00019">
    <property type="entry name" value="ACTININ_1"/>
    <property type="match status" value="1"/>
</dbReference>